<dbReference type="Proteomes" id="UP001279410">
    <property type="component" value="Unassembled WGS sequence"/>
</dbReference>
<evidence type="ECO:0000313" key="4">
    <source>
        <dbReference type="Proteomes" id="UP001279410"/>
    </source>
</evidence>
<feature type="region of interest" description="Disordered" evidence="2">
    <location>
        <begin position="1"/>
        <end position="39"/>
    </location>
</feature>
<feature type="region of interest" description="Disordered" evidence="2">
    <location>
        <begin position="567"/>
        <end position="590"/>
    </location>
</feature>
<feature type="coiled-coil region" evidence="1">
    <location>
        <begin position="78"/>
        <end position="108"/>
    </location>
</feature>
<gene>
    <name evidence="3" type="ORF">AKAME5_001979500</name>
</gene>
<protein>
    <submittedName>
        <fullName evidence="3">Golgin subfamily A member 6-like protein 6</fullName>
    </submittedName>
</protein>
<organism evidence="3 4">
    <name type="scientific">Lates japonicus</name>
    <name type="common">Japanese lates</name>
    <dbReference type="NCBI Taxonomy" id="270547"/>
    <lineage>
        <taxon>Eukaryota</taxon>
        <taxon>Metazoa</taxon>
        <taxon>Chordata</taxon>
        <taxon>Craniata</taxon>
        <taxon>Vertebrata</taxon>
        <taxon>Euteleostomi</taxon>
        <taxon>Actinopterygii</taxon>
        <taxon>Neopterygii</taxon>
        <taxon>Teleostei</taxon>
        <taxon>Neoteleostei</taxon>
        <taxon>Acanthomorphata</taxon>
        <taxon>Carangaria</taxon>
        <taxon>Carangaria incertae sedis</taxon>
        <taxon>Centropomidae</taxon>
        <taxon>Lates</taxon>
    </lineage>
</organism>
<dbReference type="EMBL" id="BRZM01000135">
    <property type="protein sequence ID" value="GLD68482.1"/>
    <property type="molecule type" value="Genomic_DNA"/>
</dbReference>
<name>A0AAD3NAV4_LATJO</name>
<proteinExistence type="predicted"/>
<comment type="caution">
    <text evidence="3">The sequence shown here is derived from an EMBL/GenBank/DDBJ whole genome shotgun (WGS) entry which is preliminary data.</text>
</comment>
<sequence length="631" mass="72069">MERRYNLRPRTSGRAQTSSTIQLSSYSHNGPPAETSPSSDIHCLRQALFSAEQHNMELAAENTALKQQLVSHTDRTQQRELQSTKSELKKALEAAKQTQDLLKRKEKLILESHRELSSLRETLKGQTKDLHFSSTQLCLKNKQLNEALTRCSSLEEKLREEIIKREKKEIELSSLGESLITQKEETNLWVNKYEEVKTALEEETKHNADLQYQRELTLKEISSVRSEIQARTEENQVLSSTLDLRENELIQNISRYNALEEKHNIELLLRQSLEGELSSLGESLTAQKETSLWVANKMRSSVRSEIQARTEENQVLSSTLDLRENELIQNISRYNALEEKHNIELLLRQSLEGELSSLGESLTAQKEETNLWVNKYEEVKTALEEVTQRSAEWEQRHRELTMELKTRTEEIQVSSTLTSEEDLKENIKRYHALEGTARSSLWRGSPGWEDRQQEGRSCNMGWEGRSPHEASQQGRGRTFISSVQNITHSLSPANLHYEPMNTHTDWMGREGKEEEEERDEAVLLRQRGSEQLGFICLSFSVSLRAGYLVAFRLDAGGNRIVWRMRKGRRTQGKEGGSEAHPSLLSGHRGLSGQVHNLPGATVMMVPSFLWATRSSLPAHPALSSLGRALQL</sequence>
<evidence type="ECO:0000256" key="1">
    <source>
        <dbReference type="SAM" id="Coils"/>
    </source>
</evidence>
<feature type="coiled-coil region" evidence="1">
    <location>
        <begin position="141"/>
        <end position="171"/>
    </location>
</feature>
<keyword evidence="1" id="KW-0175">Coiled coil</keyword>
<evidence type="ECO:0000313" key="3">
    <source>
        <dbReference type="EMBL" id="GLD68482.1"/>
    </source>
</evidence>
<dbReference type="AlphaFoldDB" id="A0AAD3NAV4"/>
<feature type="compositionally biased region" description="Polar residues" evidence="2">
    <location>
        <begin position="13"/>
        <end position="28"/>
    </location>
</feature>
<accession>A0AAD3NAV4</accession>
<keyword evidence="4" id="KW-1185">Reference proteome</keyword>
<reference evidence="3" key="1">
    <citation type="submission" date="2022-08" db="EMBL/GenBank/DDBJ databases">
        <title>Genome sequencing of akame (Lates japonicus).</title>
        <authorList>
            <person name="Hashiguchi Y."/>
            <person name="Takahashi H."/>
        </authorList>
    </citation>
    <scope>NUCLEOTIDE SEQUENCE</scope>
    <source>
        <strain evidence="3">Kochi</strain>
    </source>
</reference>
<feature type="region of interest" description="Disordered" evidence="2">
    <location>
        <begin position="441"/>
        <end position="476"/>
    </location>
</feature>
<feature type="coiled-coil region" evidence="1">
    <location>
        <begin position="348"/>
        <end position="403"/>
    </location>
</feature>
<evidence type="ECO:0000256" key="2">
    <source>
        <dbReference type="SAM" id="MobiDB-lite"/>
    </source>
</evidence>